<keyword evidence="4" id="KW-1185">Reference proteome</keyword>
<feature type="domain" description="DUF6570" evidence="2">
    <location>
        <begin position="1"/>
        <end position="90"/>
    </location>
</feature>
<proteinExistence type="predicted"/>
<protein>
    <recommendedName>
        <fullName evidence="5">Helitron helicase-like domain-containing protein</fullName>
    </recommendedName>
</protein>
<dbReference type="InterPro" id="IPR025476">
    <property type="entry name" value="Helitron_helicase-like"/>
</dbReference>
<dbReference type="EMBL" id="CAKOGL010000027">
    <property type="protein sequence ID" value="CAH2104201.1"/>
    <property type="molecule type" value="Genomic_DNA"/>
</dbReference>
<dbReference type="InterPro" id="IPR046700">
    <property type="entry name" value="DUF6570"/>
</dbReference>
<evidence type="ECO:0000313" key="4">
    <source>
        <dbReference type="Proteomes" id="UP001153954"/>
    </source>
</evidence>
<organism evidence="3 4">
    <name type="scientific">Euphydryas editha</name>
    <name type="common">Edith's checkerspot</name>
    <dbReference type="NCBI Taxonomy" id="104508"/>
    <lineage>
        <taxon>Eukaryota</taxon>
        <taxon>Metazoa</taxon>
        <taxon>Ecdysozoa</taxon>
        <taxon>Arthropoda</taxon>
        <taxon>Hexapoda</taxon>
        <taxon>Insecta</taxon>
        <taxon>Pterygota</taxon>
        <taxon>Neoptera</taxon>
        <taxon>Endopterygota</taxon>
        <taxon>Lepidoptera</taxon>
        <taxon>Glossata</taxon>
        <taxon>Ditrysia</taxon>
        <taxon>Papilionoidea</taxon>
        <taxon>Nymphalidae</taxon>
        <taxon>Nymphalinae</taxon>
        <taxon>Euphydryas</taxon>
    </lineage>
</organism>
<dbReference type="Pfam" id="PF20209">
    <property type="entry name" value="DUF6570"/>
    <property type="match status" value="1"/>
</dbReference>
<evidence type="ECO:0000259" key="1">
    <source>
        <dbReference type="Pfam" id="PF14214"/>
    </source>
</evidence>
<dbReference type="AlphaFoldDB" id="A0AAU9UYV1"/>
<evidence type="ECO:0000259" key="2">
    <source>
        <dbReference type="Pfam" id="PF20209"/>
    </source>
</evidence>
<evidence type="ECO:0008006" key="5">
    <source>
        <dbReference type="Google" id="ProtNLM"/>
    </source>
</evidence>
<feature type="domain" description="Helitron helicase-like" evidence="1">
    <location>
        <begin position="222"/>
        <end position="376"/>
    </location>
</feature>
<dbReference type="Pfam" id="PF14214">
    <property type="entry name" value="Helitron_like_N"/>
    <property type="match status" value="1"/>
</dbReference>
<evidence type="ECO:0000313" key="3">
    <source>
        <dbReference type="EMBL" id="CAH2104201.1"/>
    </source>
</evidence>
<name>A0AAU9UYV1_EUPED</name>
<gene>
    <name evidence="3" type="ORF">EEDITHA_LOCUS18615</name>
</gene>
<comment type="caution">
    <text evidence="3">The sequence shown here is derived from an EMBL/GenBank/DDBJ whole genome shotgun (WGS) entry which is preliminary data.</text>
</comment>
<reference evidence="3" key="1">
    <citation type="submission" date="2022-03" db="EMBL/GenBank/DDBJ databases">
        <authorList>
            <person name="Tunstrom K."/>
        </authorList>
    </citation>
    <scope>NUCLEOTIDE SEQUENCE</scope>
</reference>
<sequence length="453" mass="53158">MQIRKLRHVNGQYGIFGQIINVPVSVNNMVKSLPRNVDDDYCINVHIKRKKIHRSSYLQSIVNKRTIKSWLQVLIPSPLYTMYDIKVDESFFNDNQIHDEIQQDDFREHIPIEESFTAQQQTLLWNEEQYLHIAPGEDNVPESLLFDEHAEELSFPAIYLGQFRNFRDGVKVTPFMMASSELRRSDRRGVTPYHLLYMAMKIMRMRVRDSLTVAFKHVGKDTKITRKQIEDDQYIHNCIETNLAFLRAIPNSTWYWMDRKKDLFAMIRQFGKPTIFLTVSANAIGWIDLLQKIYKFKHNGETISDEMAELLHYLEKTTLVNEDAVTCAIYFNKLVNVLMNLLQSPKFSPFGKYYVVHYFKRIEFQHRGSLHAHMLLWLANAPMDAFDKNRLDSIALIDSLISVSSREASGNIKLQRHKHTFTCYKKIVANQPQHCRFEAPFMPCRSTIILLPM</sequence>
<dbReference type="Proteomes" id="UP001153954">
    <property type="component" value="Unassembled WGS sequence"/>
</dbReference>
<accession>A0AAU9UYV1</accession>